<gene>
    <name evidence="1" type="ORF">ARMGADRAFT_1077762</name>
</gene>
<dbReference type="InParanoid" id="A0A2H3DQD1"/>
<dbReference type="AlphaFoldDB" id="A0A2H3DQD1"/>
<proteinExistence type="predicted"/>
<name>A0A2H3DQD1_ARMGA</name>
<sequence>MSKFEVYGYEFLPDPPLGCNGVNRVSFQCTYNYAYPTPDLSRTALSGSPQTQNQKGSVLIDWRTFTTGGMFRVYGTEQ</sequence>
<reference evidence="2" key="1">
    <citation type="journal article" date="2017" name="Nat. Ecol. Evol.">
        <title>Genome expansion and lineage-specific genetic innovations in the forest pathogenic fungi Armillaria.</title>
        <authorList>
            <person name="Sipos G."/>
            <person name="Prasanna A.N."/>
            <person name="Walter M.C."/>
            <person name="O'Connor E."/>
            <person name="Balint B."/>
            <person name="Krizsan K."/>
            <person name="Kiss B."/>
            <person name="Hess J."/>
            <person name="Varga T."/>
            <person name="Slot J."/>
            <person name="Riley R."/>
            <person name="Boka B."/>
            <person name="Rigling D."/>
            <person name="Barry K."/>
            <person name="Lee J."/>
            <person name="Mihaltcheva S."/>
            <person name="LaButti K."/>
            <person name="Lipzen A."/>
            <person name="Waldron R."/>
            <person name="Moloney N.M."/>
            <person name="Sperisen C."/>
            <person name="Kredics L."/>
            <person name="Vagvoelgyi C."/>
            <person name="Patrignani A."/>
            <person name="Fitzpatrick D."/>
            <person name="Nagy I."/>
            <person name="Doyle S."/>
            <person name="Anderson J.B."/>
            <person name="Grigoriev I.V."/>
            <person name="Gueldener U."/>
            <person name="Muensterkoetter M."/>
            <person name="Nagy L.G."/>
        </authorList>
    </citation>
    <scope>NUCLEOTIDE SEQUENCE [LARGE SCALE GENOMIC DNA]</scope>
    <source>
        <strain evidence="2">Ar21-2</strain>
    </source>
</reference>
<evidence type="ECO:0000313" key="2">
    <source>
        <dbReference type="Proteomes" id="UP000217790"/>
    </source>
</evidence>
<dbReference type="Proteomes" id="UP000217790">
    <property type="component" value="Unassembled WGS sequence"/>
</dbReference>
<dbReference type="EMBL" id="KZ293651">
    <property type="protein sequence ID" value="PBK96270.1"/>
    <property type="molecule type" value="Genomic_DNA"/>
</dbReference>
<organism evidence="1 2">
    <name type="scientific">Armillaria gallica</name>
    <name type="common">Bulbous honey fungus</name>
    <name type="synonym">Armillaria bulbosa</name>
    <dbReference type="NCBI Taxonomy" id="47427"/>
    <lineage>
        <taxon>Eukaryota</taxon>
        <taxon>Fungi</taxon>
        <taxon>Dikarya</taxon>
        <taxon>Basidiomycota</taxon>
        <taxon>Agaricomycotina</taxon>
        <taxon>Agaricomycetes</taxon>
        <taxon>Agaricomycetidae</taxon>
        <taxon>Agaricales</taxon>
        <taxon>Marasmiineae</taxon>
        <taxon>Physalacriaceae</taxon>
        <taxon>Armillaria</taxon>
    </lineage>
</organism>
<protein>
    <submittedName>
        <fullName evidence="1">Uncharacterized protein</fullName>
    </submittedName>
</protein>
<accession>A0A2H3DQD1</accession>
<keyword evidence="2" id="KW-1185">Reference proteome</keyword>
<evidence type="ECO:0000313" key="1">
    <source>
        <dbReference type="EMBL" id="PBK96270.1"/>
    </source>
</evidence>